<organism evidence="1">
    <name type="scientific">freshwater metagenome</name>
    <dbReference type="NCBI Taxonomy" id="449393"/>
    <lineage>
        <taxon>unclassified sequences</taxon>
        <taxon>metagenomes</taxon>
        <taxon>ecological metagenomes</taxon>
    </lineage>
</organism>
<proteinExistence type="predicted"/>
<accession>A0A6J6XLT3</accession>
<sequence length="141" mass="15286">MSSEDHEVSPREFVAVFLLDRPQQSTGLVEVGIVWPAVQRRKALRPLSRAAASVANAVGACAVPCHADEKRSVVSVVSWPPVLRGGHDLFDVLADSVQVQGQKRGGVVEIRSEWIGAGWVLLEDLQVELIWPPISICSAAR</sequence>
<name>A0A6J6XLT3_9ZZZZ</name>
<dbReference type="AlphaFoldDB" id="A0A6J6XLT3"/>
<gene>
    <name evidence="1" type="ORF">UFOPK3024_00355</name>
</gene>
<evidence type="ECO:0000313" key="1">
    <source>
        <dbReference type="EMBL" id="CAB4796743.1"/>
    </source>
</evidence>
<reference evidence="1" key="1">
    <citation type="submission" date="2020-05" db="EMBL/GenBank/DDBJ databases">
        <authorList>
            <person name="Chiriac C."/>
            <person name="Salcher M."/>
            <person name="Ghai R."/>
            <person name="Kavagutti S V."/>
        </authorList>
    </citation>
    <scope>NUCLEOTIDE SEQUENCE</scope>
</reference>
<dbReference type="EMBL" id="CAFAAK010000052">
    <property type="protein sequence ID" value="CAB4796743.1"/>
    <property type="molecule type" value="Genomic_DNA"/>
</dbReference>
<protein>
    <submittedName>
        <fullName evidence="1">Unannotated protein</fullName>
    </submittedName>
</protein>